<dbReference type="AlphaFoldDB" id="A0A814V1K5"/>
<dbReference type="EMBL" id="CAJNOJ010000137">
    <property type="protein sequence ID" value="CAF1182107.1"/>
    <property type="molecule type" value="Genomic_DNA"/>
</dbReference>
<dbReference type="Proteomes" id="UP000663852">
    <property type="component" value="Unassembled WGS sequence"/>
</dbReference>
<proteinExistence type="predicted"/>
<feature type="transmembrane region" description="Helical" evidence="1">
    <location>
        <begin position="67"/>
        <end position="87"/>
    </location>
</feature>
<reference evidence="2" key="1">
    <citation type="submission" date="2021-02" db="EMBL/GenBank/DDBJ databases">
        <authorList>
            <person name="Nowell W R."/>
        </authorList>
    </citation>
    <scope>NUCLEOTIDE SEQUENCE</scope>
</reference>
<protein>
    <submittedName>
        <fullName evidence="2">Uncharacterized protein</fullName>
    </submittedName>
</protein>
<evidence type="ECO:0000313" key="2">
    <source>
        <dbReference type="EMBL" id="CAF1182107.1"/>
    </source>
</evidence>
<feature type="transmembrane region" description="Helical" evidence="1">
    <location>
        <begin position="141"/>
        <end position="166"/>
    </location>
</feature>
<feature type="transmembrane region" description="Helical" evidence="1">
    <location>
        <begin position="99"/>
        <end position="120"/>
    </location>
</feature>
<dbReference type="OrthoDB" id="10472802at2759"/>
<sequence>MGIESERDALDDDDVFLKENETCEEQATTDPDEFNFPRLFINVIREPKKFFGPNSDLFEKKYLVDHLILLSAFITFALTFISGIGFFDSCHCGRTLCPLLIIQGASGLVIVAIQLFAVLFSWKPEKVAKYSENNRLAIKLLLLYSHVLIQFCIILFFIAQICIFAGASYDFRELRSCLADSDNAILLKIFAVAILVFHYITSIGYLFNCKWNRRRLLVCINRKAQDHLRNCDEDEVILDVENPKENICTV</sequence>
<evidence type="ECO:0000256" key="1">
    <source>
        <dbReference type="SAM" id="Phobius"/>
    </source>
</evidence>
<gene>
    <name evidence="2" type="ORF">EDS130_LOCUS24301</name>
</gene>
<evidence type="ECO:0000313" key="3">
    <source>
        <dbReference type="Proteomes" id="UP000663852"/>
    </source>
</evidence>
<comment type="caution">
    <text evidence="2">The sequence shown here is derived from an EMBL/GenBank/DDBJ whole genome shotgun (WGS) entry which is preliminary data.</text>
</comment>
<keyword evidence="1" id="KW-0812">Transmembrane</keyword>
<organism evidence="2 3">
    <name type="scientific">Adineta ricciae</name>
    <name type="common">Rotifer</name>
    <dbReference type="NCBI Taxonomy" id="249248"/>
    <lineage>
        <taxon>Eukaryota</taxon>
        <taxon>Metazoa</taxon>
        <taxon>Spiralia</taxon>
        <taxon>Gnathifera</taxon>
        <taxon>Rotifera</taxon>
        <taxon>Eurotatoria</taxon>
        <taxon>Bdelloidea</taxon>
        <taxon>Adinetida</taxon>
        <taxon>Adinetidae</taxon>
        <taxon>Adineta</taxon>
    </lineage>
</organism>
<keyword evidence="1" id="KW-0472">Membrane</keyword>
<accession>A0A814V1K5</accession>
<name>A0A814V1K5_ADIRI</name>
<keyword evidence="1" id="KW-1133">Transmembrane helix</keyword>
<feature type="transmembrane region" description="Helical" evidence="1">
    <location>
        <begin position="186"/>
        <end position="207"/>
    </location>
</feature>